<dbReference type="RefSeq" id="WP_211533575.1">
    <property type="nucleotide sequence ID" value="NZ_CP058560.1"/>
</dbReference>
<dbReference type="GeneID" id="64819504"/>
<organism evidence="1 2">
    <name type="scientific">Methanobacterium alkalithermotolerans</name>
    <dbReference type="NCBI Taxonomy" id="2731220"/>
    <lineage>
        <taxon>Archaea</taxon>
        <taxon>Methanobacteriati</taxon>
        <taxon>Methanobacteriota</taxon>
        <taxon>Methanomada group</taxon>
        <taxon>Methanobacteria</taxon>
        <taxon>Methanobacteriales</taxon>
        <taxon>Methanobacteriaceae</taxon>
        <taxon>Methanobacterium</taxon>
    </lineage>
</organism>
<sequence length="200" mass="23118">MEFDLSAANIVVLAEKHNISIVSKEWLAQNSILDGEVVNFAHLPVASVIETNDYSFFVEEKSLRASLKSINNENLENLPIMIIEYIKKLPETPYRAIGLNFLYVIKENQEKIKEIIMLNDENLKNIFSDNYLFGGIFEFDFNNFKVTLTLKPNNQEINCDFNFHFSSSDPNEIIKTLAKYCETNKYAEKILGELLNDYEI</sequence>
<dbReference type="OrthoDB" id="359497at2157"/>
<evidence type="ECO:0000313" key="2">
    <source>
        <dbReference type="Proteomes" id="UP000681041"/>
    </source>
</evidence>
<proteinExistence type="predicted"/>
<gene>
    <name evidence="1" type="ORF">HYG87_02030</name>
</gene>
<name>A0A8T8KB47_9EURY</name>
<evidence type="ECO:0000313" key="1">
    <source>
        <dbReference type="EMBL" id="QUH22631.1"/>
    </source>
</evidence>
<dbReference type="KEGG" id="meme:HYG87_02030"/>
<protein>
    <submittedName>
        <fullName evidence="1">Uncharacterized protein</fullName>
    </submittedName>
</protein>
<reference evidence="1" key="1">
    <citation type="submission" date="2020-07" db="EMBL/GenBank/DDBJ databases">
        <title>Methanobacterium. sp. MethCan genome.</title>
        <authorList>
            <person name="Postec A."/>
            <person name="Quemeneur M."/>
        </authorList>
    </citation>
    <scope>NUCLEOTIDE SEQUENCE</scope>
    <source>
        <strain evidence="1">MethCAN</strain>
    </source>
</reference>
<accession>A0A8T8KB47</accession>
<keyword evidence="2" id="KW-1185">Reference proteome</keyword>
<dbReference type="EMBL" id="CP058560">
    <property type="protein sequence ID" value="QUH22631.1"/>
    <property type="molecule type" value="Genomic_DNA"/>
</dbReference>
<dbReference type="Proteomes" id="UP000681041">
    <property type="component" value="Chromosome"/>
</dbReference>
<dbReference type="AlphaFoldDB" id="A0A8T8KB47"/>